<dbReference type="EMBL" id="KE344918">
    <property type="protein sequence ID" value="EXB86676.1"/>
    <property type="molecule type" value="Genomic_DNA"/>
</dbReference>
<dbReference type="InterPro" id="IPR045004">
    <property type="entry name" value="ECH_dom"/>
</dbReference>
<dbReference type="PANTHER" id="PTHR43176:SF14">
    <property type="entry name" value="SMALL RIBOSOMAL SUBUNIT PROTEIN MS47"/>
    <property type="match status" value="1"/>
</dbReference>
<comment type="function">
    <text evidence="2">Hydrolyzes 3-hydroxyisobutyryl-CoA (HIBYL-CoA), a saline catabolite. Has high activity toward isobutyryl-CoA. Could be an isobutyryl-CoA dehydrogenase that functions in valine catabolism.</text>
</comment>
<feature type="domain" description="Enoyl-CoA hydratase/isomerase" evidence="3">
    <location>
        <begin position="39"/>
        <end position="159"/>
    </location>
</feature>
<dbReference type="PANTHER" id="PTHR43176">
    <property type="entry name" value="3-HYDROXYISOBUTYRYL-COA HYDROLASE-RELATED"/>
    <property type="match status" value="1"/>
</dbReference>
<dbReference type="STRING" id="981085.W9S3C9"/>
<comment type="catalytic activity">
    <reaction evidence="2">
        <text>3-hydroxy-2-methylpropanoyl-CoA + H2O = 3-hydroxy-2-methylpropanoate + CoA + H(+)</text>
        <dbReference type="Rhea" id="RHEA:20888"/>
        <dbReference type="ChEBI" id="CHEBI:11805"/>
        <dbReference type="ChEBI" id="CHEBI:15377"/>
        <dbReference type="ChEBI" id="CHEBI:15378"/>
        <dbReference type="ChEBI" id="CHEBI:57287"/>
        <dbReference type="ChEBI" id="CHEBI:57340"/>
        <dbReference type="EC" id="3.1.2.4"/>
    </reaction>
</comment>
<evidence type="ECO:0000259" key="3">
    <source>
        <dbReference type="Pfam" id="PF16113"/>
    </source>
</evidence>
<dbReference type="InterPro" id="IPR032259">
    <property type="entry name" value="HIBYL-CoA-H"/>
</dbReference>
<dbReference type="GO" id="GO:0003860">
    <property type="term" value="F:3-hydroxyisobutyryl-CoA hydrolase activity"/>
    <property type="evidence" value="ECO:0007669"/>
    <property type="project" value="UniProtKB-UniRule"/>
</dbReference>
<evidence type="ECO:0000313" key="4">
    <source>
        <dbReference type="EMBL" id="EXB86676.1"/>
    </source>
</evidence>
<accession>W9S3C9</accession>
<dbReference type="EC" id="3.1.2.4" evidence="2"/>
<evidence type="ECO:0000256" key="2">
    <source>
        <dbReference type="RuleBase" id="RU369070"/>
    </source>
</evidence>
<comment type="pathway">
    <text evidence="2">Amino-acid degradation; L-valine degradation.</text>
</comment>
<reference evidence="5" key="1">
    <citation type="submission" date="2013-01" db="EMBL/GenBank/DDBJ databases">
        <title>Draft Genome Sequence of a Mulberry Tree, Morus notabilis C.K. Schneid.</title>
        <authorList>
            <person name="He N."/>
            <person name="Zhao S."/>
        </authorList>
    </citation>
    <scope>NUCLEOTIDE SEQUENCE</scope>
</reference>
<dbReference type="InterPro" id="IPR029045">
    <property type="entry name" value="ClpP/crotonase-like_dom_sf"/>
</dbReference>
<dbReference type="AlphaFoldDB" id="W9S3C9"/>
<evidence type="ECO:0000313" key="5">
    <source>
        <dbReference type="Proteomes" id="UP000030645"/>
    </source>
</evidence>
<dbReference type="Pfam" id="PF16113">
    <property type="entry name" value="ECH_2"/>
    <property type="match status" value="1"/>
</dbReference>
<comment type="similarity">
    <text evidence="2">Belongs to the enoyl-CoA hydratase/isomerase family.</text>
</comment>
<keyword evidence="5" id="KW-1185">Reference proteome</keyword>
<name>W9S3C9_9ROSA</name>
<protein>
    <recommendedName>
        <fullName evidence="2">3-hydroxyisobutyryl-CoA hydrolase</fullName>
        <shortName evidence="2">HIB-CoA hydrolase</shortName>
        <shortName evidence="2">HIBYL-CoA-H</shortName>
        <ecNumber evidence="2">3.1.2.4</ecNumber>
    </recommendedName>
    <alternativeName>
        <fullName evidence="2">3-hydroxyisobutyryl-coenzyme A hydrolase</fullName>
    </alternativeName>
</protein>
<dbReference type="Gene3D" id="3.90.226.10">
    <property type="entry name" value="2-enoyl-CoA Hydratase, Chain A, domain 1"/>
    <property type="match status" value="1"/>
</dbReference>
<dbReference type="SUPFAM" id="SSF52096">
    <property type="entry name" value="ClpP/crotonase"/>
    <property type="match status" value="1"/>
</dbReference>
<dbReference type="GO" id="GO:0006574">
    <property type="term" value="P:L-valine catabolic process"/>
    <property type="evidence" value="ECO:0007669"/>
    <property type="project" value="UniProtKB-UniRule"/>
</dbReference>
<proteinExistence type="inferred from homology"/>
<evidence type="ECO:0000256" key="1">
    <source>
        <dbReference type="ARBA" id="ARBA00022801"/>
    </source>
</evidence>
<dbReference type="Proteomes" id="UP000030645">
    <property type="component" value="Unassembled WGS sequence"/>
</dbReference>
<keyword evidence="1 2" id="KW-0378">Hydrolase</keyword>
<sequence>MQRVKALARAGKCWSQSLTSLSRGFSAQPNYAQNYDLQNLAFSHPEAQMGFHPDAGASFYLSRLPGYLGEYLALTGDKLDGVEMIACRLATHYTLSEKLSWIEERLSNLHTDDPSLIESSLAQYGDIVYPEKTSVLSRIDTIDRCFSHDTVEEIFDALIREGRFESLDQCLVREYRVSLTAISKDVSNDFCEGVRARFVDKDFAPKWDPPSLGDVSEDMVNCYFSPRPEVESELELPTASREPY</sequence>
<dbReference type="eggNOG" id="KOG1684">
    <property type="taxonomic scope" value="Eukaryota"/>
</dbReference>
<gene>
    <name evidence="4" type="ORF">L484_013207</name>
</gene>
<organism evidence="4 5">
    <name type="scientific">Morus notabilis</name>
    <dbReference type="NCBI Taxonomy" id="981085"/>
    <lineage>
        <taxon>Eukaryota</taxon>
        <taxon>Viridiplantae</taxon>
        <taxon>Streptophyta</taxon>
        <taxon>Embryophyta</taxon>
        <taxon>Tracheophyta</taxon>
        <taxon>Spermatophyta</taxon>
        <taxon>Magnoliopsida</taxon>
        <taxon>eudicotyledons</taxon>
        <taxon>Gunneridae</taxon>
        <taxon>Pentapetalae</taxon>
        <taxon>rosids</taxon>
        <taxon>fabids</taxon>
        <taxon>Rosales</taxon>
        <taxon>Moraceae</taxon>
        <taxon>Moreae</taxon>
        <taxon>Morus</taxon>
    </lineage>
</organism>